<reference evidence="1" key="1">
    <citation type="journal article" date="2014" name="Front. Microbiol.">
        <title>High frequency of phylogenetically diverse reductive dehalogenase-homologous genes in deep subseafloor sedimentary metagenomes.</title>
        <authorList>
            <person name="Kawai M."/>
            <person name="Futagami T."/>
            <person name="Toyoda A."/>
            <person name="Takaki Y."/>
            <person name="Nishi S."/>
            <person name="Hori S."/>
            <person name="Arai W."/>
            <person name="Tsubouchi T."/>
            <person name="Morono Y."/>
            <person name="Uchiyama I."/>
            <person name="Ito T."/>
            <person name="Fujiyama A."/>
            <person name="Inagaki F."/>
            <person name="Takami H."/>
        </authorList>
    </citation>
    <scope>NUCLEOTIDE SEQUENCE</scope>
    <source>
        <strain evidence="1">Expedition CK06-06</strain>
    </source>
</reference>
<comment type="caution">
    <text evidence="1">The sequence shown here is derived from an EMBL/GenBank/DDBJ whole genome shotgun (WGS) entry which is preliminary data.</text>
</comment>
<proteinExistence type="predicted"/>
<sequence>MADNNFGFIIYPVIGDLSAIPTIGHFVPIDEDNCAALGNHDSEENGKNMIVTEFLGYHPDGTDIYEDIYINTGS</sequence>
<accession>X0SP72</accession>
<gene>
    <name evidence="1" type="ORF">S01H1_15873</name>
</gene>
<name>X0SP72_9ZZZZ</name>
<protein>
    <submittedName>
        <fullName evidence="1">Uncharacterized protein</fullName>
    </submittedName>
</protein>
<organism evidence="1">
    <name type="scientific">marine sediment metagenome</name>
    <dbReference type="NCBI Taxonomy" id="412755"/>
    <lineage>
        <taxon>unclassified sequences</taxon>
        <taxon>metagenomes</taxon>
        <taxon>ecological metagenomes</taxon>
    </lineage>
</organism>
<dbReference type="EMBL" id="BARS01008310">
    <property type="protein sequence ID" value="GAF76926.1"/>
    <property type="molecule type" value="Genomic_DNA"/>
</dbReference>
<dbReference type="AlphaFoldDB" id="X0SP72"/>
<evidence type="ECO:0000313" key="1">
    <source>
        <dbReference type="EMBL" id="GAF76926.1"/>
    </source>
</evidence>